<organism evidence="5 6">
    <name type="scientific">Zymobacter palmae</name>
    <dbReference type="NCBI Taxonomy" id="33074"/>
    <lineage>
        <taxon>Bacteria</taxon>
        <taxon>Pseudomonadati</taxon>
        <taxon>Pseudomonadota</taxon>
        <taxon>Gammaproteobacteria</taxon>
        <taxon>Oceanospirillales</taxon>
        <taxon>Halomonadaceae</taxon>
        <taxon>Zymobacter group</taxon>
        <taxon>Zymobacter</taxon>
    </lineage>
</organism>
<dbReference type="Proteomes" id="UP000267342">
    <property type="component" value="Chromosome"/>
</dbReference>
<sequence>MNNWKYDLFTGLGNVSTMQDVLGTATRAAHALGFNYCGWLSQLAQPLPKVGHLCFTSTEDAVHERIRQGRYDETPARRHCAAKTSPFMWTGGTNDSVFLQIPEIAEEYYSSGHRGGWAQSVILDDGLSYMFYTDSRDEIPMHELEQRSPHLTWVAAAVHARMLAFKTPSSVTLTFRERDILRYLGEGFDLPDICLKMKLSTETVEFHLENALYKLEIPDIRTAIAQASFMGFLH</sequence>
<keyword evidence="1" id="KW-0805">Transcription regulation</keyword>
<dbReference type="SUPFAM" id="SSF46894">
    <property type="entry name" value="C-terminal effector domain of the bipartite response regulators"/>
    <property type="match status" value="1"/>
</dbReference>
<dbReference type="Gene3D" id="1.10.10.10">
    <property type="entry name" value="Winged helix-like DNA-binding domain superfamily/Winged helix DNA-binding domain"/>
    <property type="match status" value="1"/>
</dbReference>
<gene>
    <name evidence="5" type="ORF">ZBT109_0676</name>
</gene>
<name>A0A348HCV2_9GAMM</name>
<dbReference type="Pfam" id="PF00196">
    <property type="entry name" value="GerE"/>
    <property type="match status" value="1"/>
</dbReference>
<evidence type="ECO:0000256" key="3">
    <source>
        <dbReference type="ARBA" id="ARBA00023163"/>
    </source>
</evidence>
<protein>
    <submittedName>
        <fullName evidence="5">DNA-binding HTHdomain-containing proteins</fullName>
    </submittedName>
</protein>
<dbReference type="InterPro" id="IPR036693">
    <property type="entry name" value="TF_LuxR_autoind-bd_dom_sf"/>
</dbReference>
<dbReference type="GO" id="GO:0003677">
    <property type="term" value="F:DNA binding"/>
    <property type="evidence" value="ECO:0007669"/>
    <property type="project" value="UniProtKB-KW"/>
</dbReference>
<dbReference type="Pfam" id="PF03472">
    <property type="entry name" value="Autoind_bind"/>
    <property type="match status" value="1"/>
</dbReference>
<keyword evidence="3" id="KW-0804">Transcription</keyword>
<dbReference type="STRING" id="1123510.GCA_000620025_01990"/>
<dbReference type="EMBL" id="AP018933">
    <property type="protein sequence ID" value="BBG29454.1"/>
    <property type="molecule type" value="Genomic_DNA"/>
</dbReference>
<dbReference type="SUPFAM" id="SSF75516">
    <property type="entry name" value="Pheromone-binding domain of LuxR-like quorum-sensing transcription factors"/>
    <property type="match status" value="1"/>
</dbReference>
<dbReference type="InterPro" id="IPR016032">
    <property type="entry name" value="Sig_transdc_resp-reg_C-effctor"/>
</dbReference>
<feature type="domain" description="HTH luxR-type" evidence="4">
    <location>
        <begin position="166"/>
        <end position="231"/>
    </location>
</feature>
<dbReference type="SMART" id="SM00421">
    <property type="entry name" value="HTH_LUXR"/>
    <property type="match status" value="1"/>
</dbReference>
<evidence type="ECO:0000259" key="4">
    <source>
        <dbReference type="PROSITE" id="PS50043"/>
    </source>
</evidence>
<dbReference type="AlphaFoldDB" id="A0A348HCV2"/>
<reference evidence="5 6" key="1">
    <citation type="submission" date="2018-09" db="EMBL/GenBank/DDBJ databases">
        <title>Zymobacter palmae IAM14233 (=T109) whole genome analysis.</title>
        <authorList>
            <person name="Yanase H."/>
        </authorList>
    </citation>
    <scope>NUCLEOTIDE SEQUENCE [LARGE SCALE GENOMIC DNA]</scope>
    <source>
        <strain evidence="5 6">IAM14233</strain>
    </source>
</reference>
<evidence type="ECO:0000256" key="2">
    <source>
        <dbReference type="ARBA" id="ARBA00023125"/>
    </source>
</evidence>
<dbReference type="PRINTS" id="PR00038">
    <property type="entry name" value="HTHLUXR"/>
</dbReference>
<proteinExistence type="predicted"/>
<dbReference type="PANTHER" id="PTHR44688">
    <property type="entry name" value="DNA-BINDING TRANSCRIPTIONAL ACTIVATOR DEVR_DOSR"/>
    <property type="match status" value="1"/>
</dbReference>
<dbReference type="PROSITE" id="PS50043">
    <property type="entry name" value="HTH_LUXR_2"/>
    <property type="match status" value="1"/>
</dbReference>
<evidence type="ECO:0000313" key="5">
    <source>
        <dbReference type="EMBL" id="BBG29454.1"/>
    </source>
</evidence>
<accession>A0A348HCV2</accession>
<dbReference type="InterPro" id="IPR036388">
    <property type="entry name" value="WH-like_DNA-bd_sf"/>
</dbReference>
<dbReference type="Gene3D" id="3.30.450.80">
    <property type="entry name" value="Transcription factor LuxR-like, autoinducer-binding domain"/>
    <property type="match status" value="1"/>
</dbReference>
<keyword evidence="6" id="KW-1185">Reference proteome</keyword>
<keyword evidence="2 5" id="KW-0238">DNA-binding</keyword>
<dbReference type="KEGG" id="zpl:ZBT109_0676"/>
<evidence type="ECO:0000256" key="1">
    <source>
        <dbReference type="ARBA" id="ARBA00023015"/>
    </source>
</evidence>
<dbReference type="GO" id="GO:0006355">
    <property type="term" value="P:regulation of DNA-templated transcription"/>
    <property type="evidence" value="ECO:0007669"/>
    <property type="project" value="InterPro"/>
</dbReference>
<dbReference type="CDD" id="cd06170">
    <property type="entry name" value="LuxR_C_like"/>
    <property type="match status" value="1"/>
</dbReference>
<dbReference type="RefSeq" id="WP_027705108.1">
    <property type="nucleotide sequence ID" value="NZ_AP018933.1"/>
</dbReference>
<dbReference type="OrthoDB" id="9774661at2"/>
<dbReference type="PANTHER" id="PTHR44688:SF16">
    <property type="entry name" value="DNA-BINDING TRANSCRIPTIONAL ACTIVATOR DEVR_DOSR"/>
    <property type="match status" value="1"/>
</dbReference>
<evidence type="ECO:0000313" key="6">
    <source>
        <dbReference type="Proteomes" id="UP000267342"/>
    </source>
</evidence>
<dbReference type="InterPro" id="IPR000792">
    <property type="entry name" value="Tscrpt_reg_LuxR_C"/>
</dbReference>
<dbReference type="InterPro" id="IPR005143">
    <property type="entry name" value="TF_LuxR_autoind-bd_dom"/>
</dbReference>